<organism evidence="2 3">
    <name type="scientific">Lactarius akahatsu</name>
    <dbReference type="NCBI Taxonomy" id="416441"/>
    <lineage>
        <taxon>Eukaryota</taxon>
        <taxon>Fungi</taxon>
        <taxon>Dikarya</taxon>
        <taxon>Basidiomycota</taxon>
        <taxon>Agaricomycotina</taxon>
        <taxon>Agaricomycetes</taxon>
        <taxon>Russulales</taxon>
        <taxon>Russulaceae</taxon>
        <taxon>Lactarius</taxon>
    </lineage>
</organism>
<dbReference type="EMBL" id="JAKELL010000005">
    <property type="protein sequence ID" value="KAH8998544.1"/>
    <property type="molecule type" value="Genomic_DNA"/>
</dbReference>
<dbReference type="AlphaFoldDB" id="A0AAD4LNK4"/>
<accession>A0AAD4LNK4</accession>
<dbReference type="Proteomes" id="UP001201163">
    <property type="component" value="Unassembled WGS sequence"/>
</dbReference>
<keyword evidence="3" id="KW-1185">Reference proteome</keyword>
<keyword evidence="1" id="KW-0732">Signal</keyword>
<feature type="chain" id="PRO_5041984037" description="Secreted protein" evidence="1">
    <location>
        <begin position="19"/>
        <end position="146"/>
    </location>
</feature>
<evidence type="ECO:0000256" key="1">
    <source>
        <dbReference type="SAM" id="SignalP"/>
    </source>
</evidence>
<sequence>MLCHFPCLLLTIMHLMVQRPHLIGDISPLPLCPALGRSLLLMGVRTTAPRRPLISLIPAAHTAVVPSYPVLLVCISICDRIVSIFHLSFNIHSKNTNKLVLRDDIAFHILVSLLHGSVPRRISHQRSINPGATHISRILGQSFFSP</sequence>
<gene>
    <name evidence="2" type="ORF">EDB92DRAFT_1182698</name>
</gene>
<feature type="signal peptide" evidence="1">
    <location>
        <begin position="1"/>
        <end position="18"/>
    </location>
</feature>
<name>A0AAD4LNK4_9AGAM</name>
<reference evidence="2" key="1">
    <citation type="submission" date="2022-01" db="EMBL/GenBank/DDBJ databases">
        <title>Comparative genomics reveals a dynamic genome evolution in the ectomycorrhizal milk-cap (Lactarius) mushrooms.</title>
        <authorList>
            <consortium name="DOE Joint Genome Institute"/>
            <person name="Lebreton A."/>
            <person name="Tang N."/>
            <person name="Kuo A."/>
            <person name="LaButti K."/>
            <person name="Drula E."/>
            <person name="Barry K."/>
            <person name="Clum A."/>
            <person name="Lipzen A."/>
            <person name="Mousain D."/>
            <person name="Ng V."/>
            <person name="Wang R."/>
            <person name="Wang X."/>
            <person name="Dai Y."/>
            <person name="Henrissat B."/>
            <person name="Grigoriev I.V."/>
            <person name="Guerin-Laguette A."/>
            <person name="Yu F."/>
            <person name="Martin F.M."/>
        </authorList>
    </citation>
    <scope>NUCLEOTIDE SEQUENCE</scope>
    <source>
        <strain evidence="2">QP</strain>
    </source>
</reference>
<evidence type="ECO:0000313" key="2">
    <source>
        <dbReference type="EMBL" id="KAH8998544.1"/>
    </source>
</evidence>
<evidence type="ECO:0008006" key="4">
    <source>
        <dbReference type="Google" id="ProtNLM"/>
    </source>
</evidence>
<protein>
    <recommendedName>
        <fullName evidence="4">Secreted protein</fullName>
    </recommendedName>
</protein>
<comment type="caution">
    <text evidence="2">The sequence shown here is derived from an EMBL/GenBank/DDBJ whole genome shotgun (WGS) entry which is preliminary data.</text>
</comment>
<proteinExistence type="predicted"/>
<evidence type="ECO:0000313" key="3">
    <source>
        <dbReference type="Proteomes" id="UP001201163"/>
    </source>
</evidence>